<organism evidence="5">
    <name type="scientific">Enterobius vermicularis</name>
    <name type="common">Human pinworm</name>
    <dbReference type="NCBI Taxonomy" id="51028"/>
    <lineage>
        <taxon>Eukaryota</taxon>
        <taxon>Metazoa</taxon>
        <taxon>Ecdysozoa</taxon>
        <taxon>Nematoda</taxon>
        <taxon>Chromadorea</taxon>
        <taxon>Rhabditida</taxon>
        <taxon>Spirurina</taxon>
        <taxon>Oxyuridomorpha</taxon>
        <taxon>Oxyuroidea</taxon>
        <taxon>Oxyuridae</taxon>
        <taxon>Enterobius</taxon>
    </lineage>
</organism>
<evidence type="ECO:0000313" key="5">
    <source>
        <dbReference type="WBParaSite" id="EVEC_0001139901-mRNA-1"/>
    </source>
</evidence>
<feature type="signal peptide" evidence="1">
    <location>
        <begin position="1"/>
        <end position="19"/>
    </location>
</feature>
<evidence type="ECO:0000256" key="1">
    <source>
        <dbReference type="SAM" id="SignalP"/>
    </source>
</evidence>
<feature type="domain" description="Ig-like" evidence="2">
    <location>
        <begin position="36"/>
        <end position="149"/>
    </location>
</feature>
<dbReference type="WBParaSite" id="EVEC_0001139901-mRNA-1">
    <property type="protein sequence ID" value="EVEC_0001139901-mRNA-1"/>
    <property type="gene ID" value="EVEC_0001139901"/>
</dbReference>
<reference evidence="5" key="1">
    <citation type="submission" date="2017-02" db="UniProtKB">
        <authorList>
            <consortium name="WormBaseParasite"/>
        </authorList>
    </citation>
    <scope>IDENTIFICATION</scope>
</reference>
<dbReference type="AlphaFoldDB" id="A0A0N4VKL1"/>
<name>A0A0N4VKL1_ENTVE</name>
<gene>
    <name evidence="3" type="ORF">EVEC_LOCUS10707</name>
</gene>
<keyword evidence="1" id="KW-0732">Signal</keyword>
<accession>A0A0N4VKL1</accession>
<dbReference type="Proteomes" id="UP000274131">
    <property type="component" value="Unassembled WGS sequence"/>
</dbReference>
<proteinExistence type="predicted"/>
<evidence type="ECO:0000259" key="2">
    <source>
        <dbReference type="PROSITE" id="PS50835"/>
    </source>
</evidence>
<dbReference type="InterPro" id="IPR007110">
    <property type="entry name" value="Ig-like_dom"/>
</dbReference>
<evidence type="ECO:0000313" key="4">
    <source>
        <dbReference type="Proteomes" id="UP000274131"/>
    </source>
</evidence>
<keyword evidence="4" id="KW-1185">Reference proteome</keyword>
<dbReference type="OrthoDB" id="5777381at2759"/>
<sequence>MFFFLQLTLITLLLGTSKAQGPTNCVTQCSENGHYPACGAWLVSDNSKEVQGTYRLKEGYLNLTCVIKSLPTSVDITWSYRPEFSTKWEPVACASLHNQQDCRVRLNSSDTALYQVSRSTCMLKTDQLTKTGYYRCQTLNKSSQKKNFVLRILCFISSETPITVVGIEFVDTVSSDLPFDKAGHVEVQFCGNPKPEIVWLTRGAVMQPGHSTHRMTSLKTLQHKKWESKHLQGPAYVVPYCYRTRLVIGKVEKNDGNISVVIRNEGETKVVPMDLQVTNLPSSASQWPISRQFWIITFFSLLHSVAKEMLLS</sequence>
<protein>
    <submittedName>
        <fullName evidence="5">Ig-like domain-containing protein</fullName>
    </submittedName>
</protein>
<evidence type="ECO:0000313" key="3">
    <source>
        <dbReference type="EMBL" id="VDD95956.1"/>
    </source>
</evidence>
<dbReference type="PROSITE" id="PS50835">
    <property type="entry name" value="IG_LIKE"/>
    <property type="match status" value="1"/>
</dbReference>
<reference evidence="3 4" key="2">
    <citation type="submission" date="2018-10" db="EMBL/GenBank/DDBJ databases">
        <authorList>
            <consortium name="Pathogen Informatics"/>
        </authorList>
    </citation>
    <scope>NUCLEOTIDE SEQUENCE [LARGE SCALE GENOMIC DNA]</scope>
</reference>
<dbReference type="EMBL" id="UXUI01011119">
    <property type="protein sequence ID" value="VDD95956.1"/>
    <property type="molecule type" value="Genomic_DNA"/>
</dbReference>
<feature type="chain" id="PRO_5043123011" evidence="1">
    <location>
        <begin position="20"/>
        <end position="312"/>
    </location>
</feature>